<protein>
    <recommendedName>
        <fullName evidence="3">HNH endonuclease</fullName>
    </recommendedName>
</protein>
<dbReference type="InterPro" id="IPR044925">
    <property type="entry name" value="His-Me_finger_sf"/>
</dbReference>
<dbReference type="SUPFAM" id="SSF54060">
    <property type="entry name" value="His-Me finger endonucleases"/>
    <property type="match status" value="1"/>
</dbReference>
<comment type="caution">
    <text evidence="1">The sequence shown here is derived from an EMBL/GenBank/DDBJ whole genome shotgun (WGS) entry which is preliminary data.</text>
</comment>
<dbReference type="EMBL" id="QUNO01000022">
    <property type="protein sequence ID" value="REH31032.1"/>
    <property type="molecule type" value="Genomic_DNA"/>
</dbReference>
<dbReference type="Proteomes" id="UP000256269">
    <property type="component" value="Unassembled WGS sequence"/>
</dbReference>
<sequence>MTTNELGRMPQRPQIVRVSRHAGLVGSSHHGQDPDQLPLLELPVPAATVEPAAPRSVGLYLVRDLAAELAANPAIAWRFWSKVWTANGDDSECWLWVSSLNGASADGRSGAGYGNLHIKYDKHPVTGKLVEWVAYAHHVSWLLAGNADLTPGQVLRHSCDERSCANPHHLSVGTKADNYWDFRLREFEWRGPMNDPRGPGRRAADIREALRAAGADDYQTLLLPDSADLDLQRAAVAKARQAGFDQIGQGTLLPDDELAG</sequence>
<organism evidence="1 2">
    <name type="scientific">Kutzneria buriramensis</name>
    <dbReference type="NCBI Taxonomy" id="1045776"/>
    <lineage>
        <taxon>Bacteria</taxon>
        <taxon>Bacillati</taxon>
        <taxon>Actinomycetota</taxon>
        <taxon>Actinomycetes</taxon>
        <taxon>Pseudonocardiales</taxon>
        <taxon>Pseudonocardiaceae</taxon>
        <taxon>Kutzneria</taxon>
    </lineage>
</organism>
<accession>A0A3E0GYA1</accession>
<dbReference type="GO" id="GO:0004519">
    <property type="term" value="F:endonuclease activity"/>
    <property type="evidence" value="ECO:0007669"/>
    <property type="project" value="InterPro"/>
</dbReference>
<evidence type="ECO:0008006" key="3">
    <source>
        <dbReference type="Google" id="ProtNLM"/>
    </source>
</evidence>
<dbReference type="InterPro" id="IPR044930">
    <property type="entry name" value="Homing_endonuclease_His-Me"/>
</dbReference>
<name>A0A3E0GYA1_9PSEU</name>
<dbReference type="Gene3D" id="3.90.75.10">
    <property type="entry name" value="Homing Intron 3 (I-ppo) Encoded Endonuclease, Chain A"/>
    <property type="match status" value="1"/>
</dbReference>
<keyword evidence="2" id="KW-1185">Reference proteome</keyword>
<evidence type="ECO:0000313" key="1">
    <source>
        <dbReference type="EMBL" id="REH31032.1"/>
    </source>
</evidence>
<proteinExistence type="predicted"/>
<evidence type="ECO:0000313" key="2">
    <source>
        <dbReference type="Proteomes" id="UP000256269"/>
    </source>
</evidence>
<dbReference type="AlphaFoldDB" id="A0A3E0GYA1"/>
<reference evidence="1 2" key="1">
    <citation type="submission" date="2018-08" db="EMBL/GenBank/DDBJ databases">
        <title>Genomic Encyclopedia of Archaeal and Bacterial Type Strains, Phase II (KMG-II): from individual species to whole genera.</title>
        <authorList>
            <person name="Goeker M."/>
        </authorList>
    </citation>
    <scope>NUCLEOTIDE SEQUENCE [LARGE SCALE GENOMIC DNA]</scope>
    <source>
        <strain evidence="1 2">DSM 45791</strain>
    </source>
</reference>
<gene>
    <name evidence="1" type="ORF">BCF44_12255</name>
</gene>